<dbReference type="AlphaFoldDB" id="A0A4S8JN42"/>
<dbReference type="EMBL" id="PYDT01000004">
    <property type="protein sequence ID" value="THU63693.1"/>
    <property type="molecule type" value="Genomic_DNA"/>
</dbReference>
<name>A0A4S8JN42_MUSBA</name>
<proteinExistence type="predicted"/>
<evidence type="ECO:0000313" key="1">
    <source>
        <dbReference type="EMBL" id="THU63693.1"/>
    </source>
</evidence>
<protein>
    <submittedName>
        <fullName evidence="1">Uncharacterized protein</fullName>
    </submittedName>
</protein>
<accession>A0A4S8JN42</accession>
<comment type="caution">
    <text evidence="1">The sequence shown here is derived from an EMBL/GenBank/DDBJ whole genome shotgun (WGS) entry which is preliminary data.</text>
</comment>
<sequence>MFVMLTAYDTDDSCHLVICITLQTPSGKSYIFAGAHDLPDRIAECFKPWESIFIFKSVKSNQLHQW</sequence>
<organism evidence="1 2">
    <name type="scientific">Musa balbisiana</name>
    <name type="common">Banana</name>
    <dbReference type="NCBI Taxonomy" id="52838"/>
    <lineage>
        <taxon>Eukaryota</taxon>
        <taxon>Viridiplantae</taxon>
        <taxon>Streptophyta</taxon>
        <taxon>Embryophyta</taxon>
        <taxon>Tracheophyta</taxon>
        <taxon>Spermatophyta</taxon>
        <taxon>Magnoliopsida</taxon>
        <taxon>Liliopsida</taxon>
        <taxon>Zingiberales</taxon>
        <taxon>Musaceae</taxon>
        <taxon>Musa</taxon>
    </lineage>
</organism>
<dbReference type="Proteomes" id="UP000317650">
    <property type="component" value="Chromosome 1"/>
</dbReference>
<evidence type="ECO:0000313" key="2">
    <source>
        <dbReference type="Proteomes" id="UP000317650"/>
    </source>
</evidence>
<keyword evidence="2" id="KW-1185">Reference proteome</keyword>
<reference evidence="1 2" key="1">
    <citation type="journal article" date="2019" name="Nat. Plants">
        <title>Genome sequencing of Musa balbisiana reveals subgenome evolution and function divergence in polyploid bananas.</title>
        <authorList>
            <person name="Yao X."/>
        </authorList>
    </citation>
    <scope>NUCLEOTIDE SEQUENCE [LARGE SCALE GENOMIC DNA]</scope>
    <source>
        <strain evidence="2">cv. DH-PKW</strain>
        <tissue evidence="1">Leaves</tissue>
    </source>
</reference>
<gene>
    <name evidence="1" type="ORF">C4D60_Mb01t18510</name>
</gene>